<dbReference type="SMART" id="SM00320">
    <property type="entry name" value="WD40"/>
    <property type="match status" value="8"/>
</dbReference>
<dbReference type="InterPro" id="IPR001680">
    <property type="entry name" value="WD40_rpt"/>
</dbReference>
<accession>A0A2N6K5K0</accession>
<sequence>MIYCINPYCTNRQNPYNANYCQTCGTSLLIKDQYRLVRPLRPLSDPFNGFNIEVFEVVNNQGTLKVLKVLRSNDRTLRRLFVREAEVLTSLRNHQGVPQVESEGYFRFQLPKNGQFPHNRRELHCLLMEKIEGQDLEQWLRENEAISQDLALDWLRQLAQILHEIHHRNLFHRDIKPANIMLRPNGKLVLIDFGAARWVTQTIVNGGRNTEVYTYGYAAPEQMDGNACLQSDFFALGRTFVHLLTGQRPNDLPKYPQTNQLNWRRSAPQISESLANFIDELMAPSVEARPRDTQALLQRLDIINPPDTTTENGPQPNPTSRSRVIVGAIAGFIIILLLSVWIWDYIKPGTTCSPALDVSEMAFSPDGRYLATVSLDNTLRVLKPNNNKLIYCKSPYHKDGIVALKFSPDGKKFATASLSLENNAALWKMNADGSISFLRPFEHRNFVVALTFSPNKGKYLATATAGGSVRVWDTGNFQQSNSEVRSKQYDGYVTAVDFSLDEKYLAIVGRNNKGLIWEWQTNTDKKLLNDVVAVAFSPKDAKYLATADAKGYIKVLDTNNFNNVNTVDLKAYPTAISFSPEGKHLLILGADKKAKLWEWEKQDETITLEHDPQDKVVAFAFSSNSGRFLATANTNGTINVWDNNGTWKKNLSDNNSNSIVAIAFNPQDEKQLAVASADGSVKLIKWSSFIFGSWVF</sequence>
<dbReference type="CDD" id="cd14014">
    <property type="entry name" value="STKc_PknB_like"/>
    <property type="match status" value="1"/>
</dbReference>
<evidence type="ECO:0000313" key="6">
    <source>
        <dbReference type="EMBL" id="PLZ91859.1"/>
    </source>
</evidence>
<dbReference type="InterPro" id="IPR008271">
    <property type="entry name" value="Ser/Thr_kinase_AS"/>
</dbReference>
<keyword evidence="1 3" id="KW-0853">WD repeat</keyword>
<keyword evidence="4" id="KW-0472">Membrane</keyword>
<keyword evidence="2" id="KW-0677">Repeat</keyword>
<dbReference type="PANTHER" id="PTHR44019:SF8">
    <property type="entry name" value="POC1 CENTRIOLAR PROTEIN HOMOLOG"/>
    <property type="match status" value="1"/>
</dbReference>
<dbReference type="GO" id="GO:0004672">
    <property type="term" value="F:protein kinase activity"/>
    <property type="evidence" value="ECO:0007669"/>
    <property type="project" value="InterPro"/>
</dbReference>
<dbReference type="PROSITE" id="PS00108">
    <property type="entry name" value="PROTEIN_KINASE_ST"/>
    <property type="match status" value="1"/>
</dbReference>
<dbReference type="Gene3D" id="1.10.510.10">
    <property type="entry name" value="Transferase(Phosphotransferase) domain 1"/>
    <property type="match status" value="1"/>
</dbReference>
<comment type="caution">
    <text evidence="6">The sequence shown here is derived from an EMBL/GenBank/DDBJ whole genome shotgun (WGS) entry which is preliminary data.</text>
</comment>
<dbReference type="RefSeq" id="WP_102205040.1">
    <property type="nucleotide sequence ID" value="NZ_CAWNVR010000234.1"/>
</dbReference>
<feature type="domain" description="Protein kinase" evidence="5">
    <location>
        <begin position="40"/>
        <end position="303"/>
    </location>
</feature>
<dbReference type="InterPro" id="IPR000719">
    <property type="entry name" value="Prot_kinase_dom"/>
</dbReference>
<dbReference type="PROSITE" id="PS50294">
    <property type="entry name" value="WD_REPEATS_REGION"/>
    <property type="match status" value="1"/>
</dbReference>
<dbReference type="EMBL" id="NRQW01000151">
    <property type="protein sequence ID" value="PLZ91859.1"/>
    <property type="molecule type" value="Genomic_DNA"/>
</dbReference>
<evidence type="ECO:0000259" key="5">
    <source>
        <dbReference type="PROSITE" id="PS50011"/>
    </source>
</evidence>
<evidence type="ECO:0000256" key="1">
    <source>
        <dbReference type="ARBA" id="ARBA00022574"/>
    </source>
</evidence>
<dbReference type="SUPFAM" id="SSF56112">
    <property type="entry name" value="Protein kinase-like (PK-like)"/>
    <property type="match status" value="1"/>
</dbReference>
<dbReference type="InterPro" id="IPR011009">
    <property type="entry name" value="Kinase-like_dom_sf"/>
</dbReference>
<proteinExistence type="predicted"/>
<dbReference type="NCBIfam" id="NF045510">
    <property type="entry name" value="4Cys_prefix_kin"/>
    <property type="match status" value="1"/>
</dbReference>
<dbReference type="SMART" id="SM00220">
    <property type="entry name" value="S_TKc"/>
    <property type="match status" value="1"/>
</dbReference>
<dbReference type="Pfam" id="PF00069">
    <property type="entry name" value="Pkinase"/>
    <property type="match status" value="1"/>
</dbReference>
<evidence type="ECO:0000313" key="7">
    <source>
        <dbReference type="Proteomes" id="UP000235036"/>
    </source>
</evidence>
<dbReference type="InterPro" id="IPR015943">
    <property type="entry name" value="WD40/YVTN_repeat-like_dom_sf"/>
</dbReference>
<dbReference type="AlphaFoldDB" id="A0A2N6K5K0"/>
<keyword evidence="4" id="KW-0812">Transmembrane</keyword>
<evidence type="ECO:0000256" key="4">
    <source>
        <dbReference type="SAM" id="Phobius"/>
    </source>
</evidence>
<keyword evidence="4" id="KW-1133">Transmembrane helix</keyword>
<dbReference type="InterPro" id="IPR050505">
    <property type="entry name" value="WDR55/POC1"/>
</dbReference>
<dbReference type="PANTHER" id="PTHR44019">
    <property type="entry name" value="WD REPEAT-CONTAINING PROTEIN 55"/>
    <property type="match status" value="1"/>
</dbReference>
<feature type="transmembrane region" description="Helical" evidence="4">
    <location>
        <begin position="324"/>
        <end position="343"/>
    </location>
</feature>
<protein>
    <recommendedName>
        <fullName evidence="5">Protein kinase domain-containing protein</fullName>
    </recommendedName>
</protein>
<name>A0A2N6K5K0_FISMU</name>
<organism evidence="6 7">
    <name type="scientific">Fischerella muscicola CCMEE 5323</name>
    <dbReference type="NCBI Taxonomy" id="2019572"/>
    <lineage>
        <taxon>Bacteria</taxon>
        <taxon>Bacillati</taxon>
        <taxon>Cyanobacteriota</taxon>
        <taxon>Cyanophyceae</taxon>
        <taxon>Nostocales</taxon>
        <taxon>Hapalosiphonaceae</taxon>
        <taxon>Fischerella</taxon>
    </lineage>
</organism>
<feature type="repeat" description="WD" evidence="3">
    <location>
        <begin position="440"/>
        <end position="482"/>
    </location>
</feature>
<evidence type="ECO:0000256" key="3">
    <source>
        <dbReference type="PROSITE-ProRule" id="PRU00221"/>
    </source>
</evidence>
<evidence type="ECO:0000256" key="2">
    <source>
        <dbReference type="ARBA" id="ARBA00022737"/>
    </source>
</evidence>
<feature type="repeat" description="WD" evidence="3">
    <location>
        <begin position="609"/>
        <end position="642"/>
    </location>
</feature>
<dbReference type="GO" id="GO:0005524">
    <property type="term" value="F:ATP binding"/>
    <property type="evidence" value="ECO:0007669"/>
    <property type="project" value="InterPro"/>
</dbReference>
<dbReference type="InterPro" id="IPR036322">
    <property type="entry name" value="WD40_repeat_dom_sf"/>
</dbReference>
<gene>
    <name evidence="6" type="ORF">CEN44_07545</name>
</gene>
<dbReference type="SUPFAM" id="SSF50978">
    <property type="entry name" value="WD40 repeat-like"/>
    <property type="match status" value="1"/>
</dbReference>
<dbReference type="PROSITE" id="PS50082">
    <property type="entry name" value="WD_REPEATS_2"/>
    <property type="match status" value="2"/>
</dbReference>
<dbReference type="Gene3D" id="2.130.10.10">
    <property type="entry name" value="YVTN repeat-like/Quinoprotein amine dehydrogenase"/>
    <property type="match status" value="2"/>
</dbReference>
<dbReference type="Proteomes" id="UP000235036">
    <property type="component" value="Unassembled WGS sequence"/>
</dbReference>
<keyword evidence="7" id="KW-1185">Reference proteome</keyword>
<dbReference type="PROSITE" id="PS50011">
    <property type="entry name" value="PROTEIN_KINASE_DOM"/>
    <property type="match status" value="1"/>
</dbReference>
<dbReference type="Pfam" id="PF00400">
    <property type="entry name" value="WD40"/>
    <property type="match status" value="4"/>
</dbReference>
<reference evidence="6 7" key="1">
    <citation type="submission" date="2017-08" db="EMBL/GenBank/DDBJ databases">
        <title>Genomes of Fischerella (Mastigocladus) sp. strains.</title>
        <authorList>
            <person name="Miller S.R."/>
        </authorList>
    </citation>
    <scope>NUCLEOTIDE SEQUENCE [LARGE SCALE GENOMIC DNA]</scope>
    <source>
        <strain evidence="6 7">CCMEE 5323</strain>
    </source>
</reference>